<dbReference type="Pfam" id="PF03885">
    <property type="entry name" value="DUF327"/>
    <property type="match status" value="1"/>
</dbReference>
<proteinExistence type="predicted"/>
<evidence type="ECO:0008006" key="2">
    <source>
        <dbReference type="Google" id="ProtNLM"/>
    </source>
</evidence>
<organism evidence="1">
    <name type="scientific">bioreactor metagenome</name>
    <dbReference type="NCBI Taxonomy" id="1076179"/>
    <lineage>
        <taxon>unclassified sequences</taxon>
        <taxon>metagenomes</taxon>
        <taxon>ecological metagenomes</taxon>
    </lineage>
</organism>
<evidence type="ECO:0000313" key="1">
    <source>
        <dbReference type="EMBL" id="MPN37969.1"/>
    </source>
</evidence>
<dbReference type="AlphaFoldDB" id="A0A645HIE9"/>
<dbReference type="EMBL" id="VSSQ01092917">
    <property type="protein sequence ID" value="MPN37969.1"/>
    <property type="molecule type" value="Genomic_DNA"/>
</dbReference>
<comment type="caution">
    <text evidence="1">The sequence shown here is derived from an EMBL/GenBank/DDBJ whole genome shotgun (WGS) entry which is preliminary data.</text>
</comment>
<sequence>MVKSFLRSTFGQSRRLSEETCWDFRGRPKVLSRIQKIDKSLEDLGNTLLETQSKPLDILNKIDEIRGLIIDLLC</sequence>
<gene>
    <name evidence="1" type="ORF">SDC9_185490</name>
</gene>
<dbReference type="Gene3D" id="1.20.120.490">
    <property type="entry name" value="Hypothetical protein TM1646-like domain"/>
    <property type="match status" value="1"/>
</dbReference>
<name>A0A645HIE9_9ZZZZ</name>
<dbReference type="SUPFAM" id="SSF158397">
    <property type="entry name" value="TM1646-like"/>
    <property type="match status" value="1"/>
</dbReference>
<protein>
    <recommendedName>
        <fullName evidence="2">DUF327 domain-containing protein</fullName>
    </recommendedName>
</protein>
<accession>A0A645HIE9</accession>
<dbReference type="InterPro" id="IPR005585">
    <property type="entry name" value="DUF327"/>
</dbReference>
<dbReference type="InterPro" id="IPR024042">
    <property type="entry name" value="TM1646-like_dom_sf"/>
</dbReference>
<reference evidence="1" key="1">
    <citation type="submission" date="2019-08" db="EMBL/GenBank/DDBJ databases">
        <authorList>
            <person name="Kucharzyk K."/>
            <person name="Murdoch R.W."/>
            <person name="Higgins S."/>
            <person name="Loffler F."/>
        </authorList>
    </citation>
    <scope>NUCLEOTIDE SEQUENCE</scope>
</reference>